<evidence type="ECO:0000313" key="7">
    <source>
        <dbReference type="EMBL" id="BAK33741.1"/>
    </source>
</evidence>
<dbReference type="EMBL" id="AP012204">
    <property type="protein sequence ID" value="BAK33741.1"/>
    <property type="molecule type" value="Genomic_DNA"/>
</dbReference>
<dbReference type="GO" id="GO:0012505">
    <property type="term" value="C:endomembrane system"/>
    <property type="evidence" value="ECO:0007669"/>
    <property type="project" value="UniProtKB-SubCell"/>
</dbReference>
<accession>F5XL53</accession>
<keyword evidence="8" id="KW-1185">Reference proteome</keyword>
<evidence type="ECO:0000256" key="2">
    <source>
        <dbReference type="ARBA" id="ARBA00022692"/>
    </source>
</evidence>
<dbReference type="KEGG" id="mph:MLP_07270"/>
<evidence type="ECO:0000313" key="8">
    <source>
        <dbReference type="Proteomes" id="UP000007947"/>
    </source>
</evidence>
<feature type="transmembrane region" description="Helical" evidence="5">
    <location>
        <begin position="41"/>
        <end position="59"/>
    </location>
</feature>
<feature type="transmembrane region" description="Helical" evidence="5">
    <location>
        <begin position="15"/>
        <end position="35"/>
    </location>
</feature>
<dbReference type="Proteomes" id="UP000007947">
    <property type="component" value="Chromosome"/>
</dbReference>
<evidence type="ECO:0000256" key="1">
    <source>
        <dbReference type="ARBA" id="ARBA00004127"/>
    </source>
</evidence>
<keyword evidence="3 5" id="KW-1133">Transmembrane helix</keyword>
<reference evidence="7 8" key="1">
    <citation type="submission" date="2011-05" db="EMBL/GenBank/DDBJ databases">
        <title>Whole genome sequence of Microlunatus phosphovorus NM-1.</title>
        <authorList>
            <person name="Hosoyama A."/>
            <person name="Sasaki K."/>
            <person name="Harada T."/>
            <person name="Igarashi R."/>
            <person name="Kawakoshi A."/>
            <person name="Sasagawa M."/>
            <person name="Fukada J."/>
            <person name="Nakamura S."/>
            <person name="Katano Y."/>
            <person name="Hanada S."/>
            <person name="Kamagata Y."/>
            <person name="Nakamura N."/>
            <person name="Yamazaki S."/>
            <person name="Fujita N."/>
        </authorList>
    </citation>
    <scope>NUCLEOTIDE SEQUENCE [LARGE SCALE GENOMIC DNA]</scope>
    <source>
        <strain evidence="8">ATCC 700054 / DSM 10555 / JCM 9379 / NBRC 101784 / NCIMB 13414 / VKM Ac-1990 / NM-1</strain>
    </source>
</reference>
<sequence length="101" mass="10582">MSIEPTMPAERTRLAWTRTTLAGVVCLLGVLRLLAEVSVPLVAAVGIALLIAGALVAGVRIRSRVQRRQLTTETAVGRNAALLTTVASLACLSAMAYVILV</sequence>
<proteinExistence type="predicted"/>
<keyword evidence="2 5" id="KW-0812">Transmembrane</keyword>
<keyword evidence="4 5" id="KW-0472">Membrane</keyword>
<comment type="subcellular location">
    <subcellularLocation>
        <location evidence="1">Endomembrane system</location>
        <topology evidence="1">Multi-pass membrane protein</topology>
    </subcellularLocation>
</comment>
<evidence type="ECO:0000256" key="5">
    <source>
        <dbReference type="SAM" id="Phobius"/>
    </source>
</evidence>
<dbReference type="HOGENOM" id="CLU_2288296_0_0_11"/>
<name>F5XL53_MICPN</name>
<dbReference type="RefSeq" id="WP_013861630.1">
    <property type="nucleotide sequence ID" value="NC_015635.1"/>
</dbReference>
<dbReference type="InterPro" id="IPR003807">
    <property type="entry name" value="DUF202"/>
</dbReference>
<evidence type="ECO:0000259" key="6">
    <source>
        <dbReference type="Pfam" id="PF02656"/>
    </source>
</evidence>
<dbReference type="Pfam" id="PF02656">
    <property type="entry name" value="DUF202"/>
    <property type="match status" value="1"/>
</dbReference>
<feature type="domain" description="DUF202" evidence="6">
    <location>
        <begin position="5"/>
        <end position="68"/>
    </location>
</feature>
<evidence type="ECO:0000256" key="4">
    <source>
        <dbReference type="ARBA" id="ARBA00023136"/>
    </source>
</evidence>
<protein>
    <recommendedName>
        <fullName evidence="6">DUF202 domain-containing protein</fullName>
    </recommendedName>
</protein>
<gene>
    <name evidence="7" type="ordered locus">MLP_07270</name>
</gene>
<organism evidence="7 8">
    <name type="scientific">Microlunatus phosphovorus (strain ATCC 700054 / DSM 10555 / JCM 9379 / NBRC 101784 / NCIMB 13414 / VKM Ac-1990 / NM-1)</name>
    <dbReference type="NCBI Taxonomy" id="1032480"/>
    <lineage>
        <taxon>Bacteria</taxon>
        <taxon>Bacillati</taxon>
        <taxon>Actinomycetota</taxon>
        <taxon>Actinomycetes</taxon>
        <taxon>Propionibacteriales</taxon>
        <taxon>Propionibacteriaceae</taxon>
        <taxon>Microlunatus</taxon>
    </lineage>
</organism>
<dbReference type="AlphaFoldDB" id="F5XL53"/>
<feature type="transmembrane region" description="Helical" evidence="5">
    <location>
        <begin position="80"/>
        <end position="100"/>
    </location>
</feature>
<evidence type="ECO:0000256" key="3">
    <source>
        <dbReference type="ARBA" id="ARBA00022989"/>
    </source>
</evidence>
<dbReference type="STRING" id="1032480.MLP_07270"/>